<organism evidence="20 21">
    <name type="scientific">Knoellia subterranea KCTC 19937</name>
    <dbReference type="NCBI Taxonomy" id="1385521"/>
    <lineage>
        <taxon>Bacteria</taxon>
        <taxon>Bacillati</taxon>
        <taxon>Actinomycetota</taxon>
        <taxon>Actinomycetes</taxon>
        <taxon>Micrococcales</taxon>
        <taxon>Intrasporangiaceae</taxon>
        <taxon>Knoellia</taxon>
    </lineage>
</organism>
<keyword evidence="15 19" id="KW-0342">GTP-binding</keyword>
<evidence type="ECO:0000256" key="5">
    <source>
        <dbReference type="ARBA" id="ARBA00004692"/>
    </source>
</evidence>
<evidence type="ECO:0000256" key="18">
    <source>
        <dbReference type="PIRSR" id="PIRSR006135-1"/>
    </source>
</evidence>
<dbReference type="EC" id="2.7.7.62" evidence="9"/>
<dbReference type="EMBL" id="AVPK01000008">
    <property type="protein sequence ID" value="KGN36801.1"/>
    <property type="molecule type" value="Genomic_DNA"/>
</dbReference>
<comment type="catalytic activity">
    <reaction evidence="1">
        <text>adenosylcob(III)inamide + ATP = adenosylcob(III)inamide phosphate + ADP + H(+)</text>
        <dbReference type="Rhea" id="RHEA:15769"/>
        <dbReference type="ChEBI" id="CHEBI:2480"/>
        <dbReference type="ChEBI" id="CHEBI:15378"/>
        <dbReference type="ChEBI" id="CHEBI:30616"/>
        <dbReference type="ChEBI" id="CHEBI:58502"/>
        <dbReference type="ChEBI" id="CHEBI:456216"/>
        <dbReference type="EC" id="2.7.1.156"/>
    </reaction>
</comment>
<evidence type="ECO:0000256" key="9">
    <source>
        <dbReference type="ARBA" id="ARBA00012523"/>
    </source>
</evidence>
<evidence type="ECO:0000256" key="4">
    <source>
        <dbReference type="ARBA" id="ARBA00003889"/>
    </source>
</evidence>
<dbReference type="Pfam" id="PF02283">
    <property type="entry name" value="CobU"/>
    <property type="match status" value="1"/>
</dbReference>
<evidence type="ECO:0000256" key="17">
    <source>
        <dbReference type="ARBA" id="ARBA00030571"/>
    </source>
</evidence>
<dbReference type="OrthoDB" id="9788370at2"/>
<evidence type="ECO:0000256" key="11">
    <source>
        <dbReference type="ARBA" id="ARBA00022679"/>
    </source>
</evidence>
<dbReference type="PANTHER" id="PTHR34848">
    <property type="match status" value="1"/>
</dbReference>
<keyword evidence="14" id="KW-0067">ATP-binding</keyword>
<dbReference type="SUPFAM" id="SSF52540">
    <property type="entry name" value="P-loop containing nucleoside triphosphate hydrolases"/>
    <property type="match status" value="1"/>
</dbReference>
<proteinExistence type="inferred from homology"/>
<gene>
    <name evidence="20" type="ORF">N803_17465</name>
</gene>
<feature type="active site" description="GMP-histidine intermediate" evidence="18">
    <location>
        <position position="54"/>
    </location>
</feature>
<keyword evidence="10" id="KW-0169">Cobalamin biosynthesis</keyword>
<evidence type="ECO:0000256" key="7">
    <source>
        <dbReference type="ARBA" id="ARBA00007490"/>
    </source>
</evidence>
<keyword evidence="11 20" id="KW-0808">Transferase</keyword>
<keyword evidence="21" id="KW-1185">Reference proteome</keyword>
<dbReference type="Proteomes" id="UP000030011">
    <property type="component" value="Unassembled WGS sequence"/>
</dbReference>
<comment type="caution">
    <text evidence="20">The sequence shown here is derived from an EMBL/GenBank/DDBJ whole genome shotgun (WGS) entry which is preliminary data.</text>
</comment>
<sequence length="182" mass="19789">MVTVRTLVTGGVRSGKSMVAEKLLAEMAPHGSATYVATGPSIDDPDWANRIAAHRDRRPTSWSTVETRDLADALEALTGPALIDCLGTWLTSALDELDVWEAPRESWQEALHQRTSAVVEAWARCPHDVVAVTNEVGWGVVPEHRSGRIFADELGRLNQDIARASDRVLLVVAGHVLPLSQP</sequence>
<feature type="binding site" evidence="19">
    <location>
        <position position="84"/>
    </location>
    <ligand>
        <name>GTP</name>
        <dbReference type="ChEBI" id="CHEBI:37565"/>
    </ligand>
</feature>
<evidence type="ECO:0000256" key="3">
    <source>
        <dbReference type="ARBA" id="ARBA00001522"/>
    </source>
</evidence>
<dbReference type="UniPathway" id="UPA00148">
    <property type="reaction ID" value="UER00236"/>
</dbReference>
<evidence type="ECO:0000256" key="13">
    <source>
        <dbReference type="ARBA" id="ARBA00022777"/>
    </source>
</evidence>
<dbReference type="AlphaFoldDB" id="A0A0A0JMD8"/>
<evidence type="ECO:0000256" key="19">
    <source>
        <dbReference type="PIRSR" id="PIRSR006135-2"/>
    </source>
</evidence>
<feature type="binding site" evidence="19">
    <location>
        <begin position="37"/>
        <end position="39"/>
    </location>
    <ligand>
        <name>GTP</name>
        <dbReference type="ChEBI" id="CHEBI:37565"/>
    </ligand>
</feature>
<keyword evidence="12 19" id="KW-0547">Nucleotide-binding</keyword>
<dbReference type="InterPro" id="IPR003203">
    <property type="entry name" value="CobU/CobP"/>
</dbReference>
<comment type="pathway">
    <text evidence="5">Cofactor biosynthesis; adenosylcobalamin biosynthesis; adenosylcobalamin from cob(II)yrinate a,c-diamide: step 6/7.</text>
</comment>
<evidence type="ECO:0000313" key="21">
    <source>
        <dbReference type="Proteomes" id="UP000030011"/>
    </source>
</evidence>
<dbReference type="GO" id="GO:0005524">
    <property type="term" value="F:ATP binding"/>
    <property type="evidence" value="ECO:0007669"/>
    <property type="project" value="UniProtKB-KW"/>
</dbReference>
<evidence type="ECO:0000256" key="10">
    <source>
        <dbReference type="ARBA" id="ARBA00022573"/>
    </source>
</evidence>
<evidence type="ECO:0000256" key="6">
    <source>
        <dbReference type="ARBA" id="ARBA00005159"/>
    </source>
</evidence>
<feature type="binding site" evidence="19">
    <location>
        <position position="66"/>
    </location>
    <ligand>
        <name>GTP</name>
        <dbReference type="ChEBI" id="CHEBI:37565"/>
    </ligand>
</feature>
<keyword evidence="13 20" id="KW-0418">Kinase</keyword>
<evidence type="ECO:0000256" key="12">
    <source>
        <dbReference type="ARBA" id="ARBA00022741"/>
    </source>
</evidence>
<dbReference type="eggNOG" id="COG2087">
    <property type="taxonomic scope" value="Bacteria"/>
</dbReference>
<feature type="binding site" evidence="19">
    <location>
        <begin position="10"/>
        <end position="17"/>
    </location>
    <ligand>
        <name>GTP</name>
        <dbReference type="ChEBI" id="CHEBI:37565"/>
    </ligand>
</feature>
<dbReference type="PANTHER" id="PTHR34848:SF1">
    <property type="entry name" value="BIFUNCTIONAL ADENOSYLCOBALAMIN BIOSYNTHESIS PROTEIN COBU"/>
    <property type="match status" value="1"/>
</dbReference>
<keyword evidence="20" id="KW-0548">Nucleotidyltransferase</keyword>
<feature type="binding site" evidence="19">
    <location>
        <begin position="55"/>
        <end position="58"/>
    </location>
    <ligand>
        <name>GTP</name>
        <dbReference type="ChEBI" id="CHEBI:37565"/>
    </ligand>
</feature>
<comment type="catalytic activity">
    <reaction evidence="2">
        <text>adenosylcob(III)inamide phosphate + GTP + H(+) = adenosylcob(III)inamide-GDP + diphosphate</text>
        <dbReference type="Rhea" id="RHEA:22712"/>
        <dbReference type="ChEBI" id="CHEBI:15378"/>
        <dbReference type="ChEBI" id="CHEBI:33019"/>
        <dbReference type="ChEBI" id="CHEBI:37565"/>
        <dbReference type="ChEBI" id="CHEBI:58502"/>
        <dbReference type="ChEBI" id="CHEBI:60487"/>
        <dbReference type="EC" id="2.7.7.62"/>
    </reaction>
</comment>
<dbReference type="GO" id="GO:0043752">
    <property type="term" value="F:adenosylcobinamide kinase activity"/>
    <property type="evidence" value="ECO:0007669"/>
    <property type="project" value="UniProtKB-EC"/>
</dbReference>
<evidence type="ECO:0000256" key="2">
    <source>
        <dbReference type="ARBA" id="ARBA00000711"/>
    </source>
</evidence>
<dbReference type="CDD" id="cd00544">
    <property type="entry name" value="CobU"/>
    <property type="match status" value="1"/>
</dbReference>
<comment type="function">
    <text evidence="4">Catalyzes ATP-dependent phosphorylation of adenosylcobinamide and addition of GMP to adenosylcobinamide phosphate.</text>
</comment>
<comment type="pathway">
    <text evidence="6">Cofactor biosynthesis; adenosylcobalamin biosynthesis; adenosylcobalamin from cob(II)yrinate a,c-diamide: step 5/7.</text>
</comment>
<evidence type="ECO:0000256" key="16">
    <source>
        <dbReference type="ARBA" id="ARBA00029570"/>
    </source>
</evidence>
<dbReference type="Gene3D" id="3.40.50.300">
    <property type="entry name" value="P-loop containing nucleotide triphosphate hydrolases"/>
    <property type="match status" value="1"/>
</dbReference>
<dbReference type="PIRSF" id="PIRSF006135">
    <property type="entry name" value="CobU"/>
    <property type="match status" value="1"/>
</dbReference>
<accession>A0A0A0JMD8</accession>
<dbReference type="EC" id="2.7.1.156" evidence="8"/>
<evidence type="ECO:0000313" key="20">
    <source>
        <dbReference type="EMBL" id="KGN36801.1"/>
    </source>
</evidence>
<comment type="similarity">
    <text evidence="7">Belongs to the CobU/CobP family.</text>
</comment>
<dbReference type="InterPro" id="IPR027417">
    <property type="entry name" value="P-loop_NTPase"/>
</dbReference>
<dbReference type="NCBIfam" id="NF004469">
    <property type="entry name" value="PRK05800.1"/>
    <property type="match status" value="1"/>
</dbReference>
<evidence type="ECO:0000256" key="8">
    <source>
        <dbReference type="ARBA" id="ARBA00012016"/>
    </source>
</evidence>
<evidence type="ECO:0000256" key="14">
    <source>
        <dbReference type="ARBA" id="ARBA00022840"/>
    </source>
</evidence>
<dbReference type="GO" id="GO:0005525">
    <property type="term" value="F:GTP binding"/>
    <property type="evidence" value="ECO:0007669"/>
    <property type="project" value="UniProtKB-KW"/>
</dbReference>
<evidence type="ECO:0000256" key="1">
    <source>
        <dbReference type="ARBA" id="ARBA00000312"/>
    </source>
</evidence>
<dbReference type="GO" id="GO:0008820">
    <property type="term" value="F:cobinamide phosphate guanylyltransferase activity"/>
    <property type="evidence" value="ECO:0007669"/>
    <property type="project" value="UniProtKB-EC"/>
</dbReference>
<name>A0A0A0JMD8_9MICO</name>
<reference evidence="20 21" key="1">
    <citation type="submission" date="2013-08" db="EMBL/GenBank/DDBJ databases">
        <title>The genome sequence of Knoellia subterranea.</title>
        <authorList>
            <person name="Zhu W."/>
            <person name="Wang G."/>
        </authorList>
    </citation>
    <scope>NUCLEOTIDE SEQUENCE [LARGE SCALE GENOMIC DNA]</scope>
    <source>
        <strain evidence="20 21">KCTC 19937</strain>
    </source>
</reference>
<dbReference type="STRING" id="1385521.N803_17465"/>
<comment type="catalytic activity">
    <reaction evidence="3">
        <text>adenosylcob(III)inamide + GTP = adenosylcob(III)inamide phosphate + GDP + H(+)</text>
        <dbReference type="Rhea" id="RHEA:15765"/>
        <dbReference type="ChEBI" id="CHEBI:2480"/>
        <dbReference type="ChEBI" id="CHEBI:15378"/>
        <dbReference type="ChEBI" id="CHEBI:37565"/>
        <dbReference type="ChEBI" id="CHEBI:58189"/>
        <dbReference type="ChEBI" id="CHEBI:58502"/>
        <dbReference type="EC" id="2.7.1.156"/>
    </reaction>
</comment>
<evidence type="ECO:0000256" key="15">
    <source>
        <dbReference type="ARBA" id="ARBA00023134"/>
    </source>
</evidence>
<protein>
    <recommendedName>
        <fullName evidence="16">Adenosylcobinamide kinase</fullName>
        <ecNumber evidence="8">2.7.1.156</ecNumber>
        <ecNumber evidence="9">2.7.7.62</ecNumber>
    </recommendedName>
    <alternativeName>
        <fullName evidence="17">Adenosylcobinamide-phosphate guanylyltransferase</fullName>
    </alternativeName>
</protein>
<dbReference type="GO" id="GO:0009236">
    <property type="term" value="P:cobalamin biosynthetic process"/>
    <property type="evidence" value="ECO:0007669"/>
    <property type="project" value="UniProtKB-UniPathway"/>
</dbReference>